<keyword evidence="2" id="KW-1133">Transmembrane helix</keyword>
<evidence type="ECO:0000313" key="4">
    <source>
        <dbReference type="Proteomes" id="UP000318080"/>
    </source>
</evidence>
<sequence>MTNPQDPRNPFGGGDYNSDGTGENGGVYGNGGNYGYGEYGPTNHPEDAPGFGQQPAGGIPNYPGYPGQGSGAIPGGQPGPGYQGYSANEALFGYGGAATVKAGPETSVTDAIGWGFKATFGNAKLWIVGGLVYFLAAAAFGALGAALGGDEGSNTFVDVVSGILSLIVMPFILRLALWQIDDPTTEWGFVGRDVKFWPTLGAGLVASIIPGIVTFALIASPLFGMIDLMDKPNVSNDELFAALGSLLLMLLVVLVVTVIMTPLLLLMQWHAADGASVKDAIVQGFRAGLRHFFPLLGFTLLMGLIMMFGLIVTLGLGACVLLPAYTLGTAHYYRQVVGGEIPAAGRKA</sequence>
<dbReference type="AlphaFoldDB" id="A0A540R5I2"/>
<feature type="compositionally biased region" description="Gly residues" evidence="1">
    <location>
        <begin position="22"/>
        <end position="38"/>
    </location>
</feature>
<accession>A0A540R5I2</accession>
<dbReference type="STRING" id="1686286.GCA_900092335_02045"/>
<keyword evidence="4" id="KW-1185">Reference proteome</keyword>
<dbReference type="EMBL" id="VHIR01000014">
    <property type="protein sequence ID" value="TQE42988.1"/>
    <property type="molecule type" value="Genomic_DNA"/>
</dbReference>
<dbReference type="RefSeq" id="WP_066486493.1">
    <property type="nucleotide sequence ID" value="NZ_JADPQA010000024.1"/>
</dbReference>
<evidence type="ECO:0000256" key="2">
    <source>
        <dbReference type="SAM" id="Phobius"/>
    </source>
</evidence>
<organism evidence="3 4">
    <name type="scientific">Corynebacterium phoceense</name>
    <dbReference type="NCBI Taxonomy" id="1686286"/>
    <lineage>
        <taxon>Bacteria</taxon>
        <taxon>Bacillati</taxon>
        <taxon>Actinomycetota</taxon>
        <taxon>Actinomycetes</taxon>
        <taxon>Mycobacteriales</taxon>
        <taxon>Corynebacteriaceae</taxon>
        <taxon>Corynebacterium</taxon>
    </lineage>
</organism>
<evidence type="ECO:0008006" key="5">
    <source>
        <dbReference type="Google" id="ProtNLM"/>
    </source>
</evidence>
<gene>
    <name evidence="3" type="ORF">EJK80_09595</name>
</gene>
<proteinExistence type="predicted"/>
<dbReference type="Proteomes" id="UP000318080">
    <property type="component" value="Unassembled WGS sequence"/>
</dbReference>
<feature type="transmembrane region" description="Helical" evidence="2">
    <location>
        <begin position="197"/>
        <end position="219"/>
    </location>
</feature>
<evidence type="ECO:0000256" key="1">
    <source>
        <dbReference type="SAM" id="MobiDB-lite"/>
    </source>
</evidence>
<keyword evidence="2" id="KW-0812">Transmembrane</keyword>
<feature type="compositionally biased region" description="Gly residues" evidence="1">
    <location>
        <begin position="66"/>
        <end position="79"/>
    </location>
</feature>
<feature type="transmembrane region" description="Helical" evidence="2">
    <location>
        <begin position="159"/>
        <end position="177"/>
    </location>
</feature>
<feature type="transmembrane region" description="Helical" evidence="2">
    <location>
        <begin position="295"/>
        <end position="325"/>
    </location>
</feature>
<keyword evidence="2" id="KW-0472">Membrane</keyword>
<feature type="region of interest" description="Disordered" evidence="1">
    <location>
        <begin position="1"/>
        <end position="79"/>
    </location>
</feature>
<reference evidence="3 4" key="1">
    <citation type="submission" date="2019-06" db="EMBL/GenBank/DDBJ databases">
        <title>Draft genome of C. phoceense Strain 272.</title>
        <authorList>
            <person name="Pacheco L.G.C."/>
            <person name="Barberis C.M."/>
            <person name="Almuzara M.N."/>
            <person name="Traglia G.M."/>
            <person name="Santos C.S."/>
            <person name="Rocha D.J.P.G."/>
            <person name="Aguiar E.R.G.R."/>
            <person name="Vay C.A."/>
        </authorList>
    </citation>
    <scope>NUCLEOTIDE SEQUENCE [LARGE SCALE GENOMIC DNA]</scope>
    <source>
        <strain evidence="3 4">272</strain>
    </source>
</reference>
<name>A0A540R5I2_9CORY</name>
<feature type="transmembrane region" description="Helical" evidence="2">
    <location>
        <begin position="239"/>
        <end position="266"/>
    </location>
</feature>
<dbReference type="GeneID" id="79853227"/>
<feature type="transmembrane region" description="Helical" evidence="2">
    <location>
        <begin position="125"/>
        <end position="147"/>
    </location>
</feature>
<evidence type="ECO:0000313" key="3">
    <source>
        <dbReference type="EMBL" id="TQE42988.1"/>
    </source>
</evidence>
<protein>
    <recommendedName>
        <fullName evidence="5">DUF4013 domain-containing protein</fullName>
    </recommendedName>
</protein>
<comment type="caution">
    <text evidence="3">The sequence shown here is derived from an EMBL/GenBank/DDBJ whole genome shotgun (WGS) entry which is preliminary data.</text>
</comment>